<evidence type="ECO:0000313" key="2">
    <source>
        <dbReference type="EMBL" id="TVU49965.1"/>
    </source>
</evidence>
<sequence>MDDPHRSFGDGRLRSSTAVPAQAATTATFPFHRSDGLRRCMLEAFVSTLGLIRLYASALQKNAIFFFDEEWYTDEDKKDGPVATSITVAPRRTLMLEDPLAG</sequence>
<protein>
    <submittedName>
        <fullName evidence="2">Uncharacterized protein</fullName>
    </submittedName>
</protein>
<feature type="compositionally biased region" description="Basic and acidic residues" evidence="1">
    <location>
        <begin position="1"/>
        <end position="13"/>
    </location>
</feature>
<gene>
    <name evidence="2" type="ORF">EJB05_01312</name>
</gene>
<organism evidence="2 3">
    <name type="scientific">Eragrostis curvula</name>
    <name type="common">weeping love grass</name>
    <dbReference type="NCBI Taxonomy" id="38414"/>
    <lineage>
        <taxon>Eukaryota</taxon>
        <taxon>Viridiplantae</taxon>
        <taxon>Streptophyta</taxon>
        <taxon>Embryophyta</taxon>
        <taxon>Tracheophyta</taxon>
        <taxon>Spermatophyta</taxon>
        <taxon>Magnoliopsida</taxon>
        <taxon>Liliopsida</taxon>
        <taxon>Poales</taxon>
        <taxon>Poaceae</taxon>
        <taxon>PACMAD clade</taxon>
        <taxon>Chloridoideae</taxon>
        <taxon>Eragrostideae</taxon>
        <taxon>Eragrostidinae</taxon>
        <taxon>Eragrostis</taxon>
    </lineage>
</organism>
<evidence type="ECO:0000256" key="1">
    <source>
        <dbReference type="SAM" id="MobiDB-lite"/>
    </source>
</evidence>
<accession>A0A5J9WQ06</accession>
<comment type="caution">
    <text evidence="2">The sequence shown here is derived from an EMBL/GenBank/DDBJ whole genome shotgun (WGS) entry which is preliminary data.</text>
</comment>
<reference evidence="2 3" key="1">
    <citation type="journal article" date="2019" name="Sci. Rep.">
        <title>A high-quality genome of Eragrostis curvula grass provides insights into Poaceae evolution and supports new strategies to enhance forage quality.</title>
        <authorList>
            <person name="Carballo J."/>
            <person name="Santos B.A.C.M."/>
            <person name="Zappacosta D."/>
            <person name="Garbus I."/>
            <person name="Selva J.P."/>
            <person name="Gallo C.A."/>
            <person name="Diaz A."/>
            <person name="Albertini E."/>
            <person name="Caccamo M."/>
            <person name="Echenique V."/>
        </authorList>
    </citation>
    <scope>NUCLEOTIDE SEQUENCE [LARGE SCALE GENOMIC DNA]</scope>
    <source>
        <strain evidence="3">cv. Victoria</strain>
        <tissue evidence="2">Leaf</tissue>
    </source>
</reference>
<dbReference type="EMBL" id="RWGY01000002">
    <property type="protein sequence ID" value="TVU49965.1"/>
    <property type="molecule type" value="Genomic_DNA"/>
</dbReference>
<evidence type="ECO:0000313" key="3">
    <source>
        <dbReference type="Proteomes" id="UP000324897"/>
    </source>
</evidence>
<dbReference type="AlphaFoldDB" id="A0A5J9WQ06"/>
<name>A0A5J9WQ06_9POAL</name>
<feature type="region of interest" description="Disordered" evidence="1">
    <location>
        <begin position="1"/>
        <end position="21"/>
    </location>
</feature>
<dbReference type="Gramene" id="TVU49965">
    <property type="protein sequence ID" value="TVU49965"/>
    <property type="gene ID" value="EJB05_01312"/>
</dbReference>
<proteinExistence type="predicted"/>
<dbReference type="Proteomes" id="UP000324897">
    <property type="component" value="Chromosome 6"/>
</dbReference>
<keyword evidence="3" id="KW-1185">Reference proteome</keyword>